<accession>A0AAD4RCR9</accession>
<organism evidence="2 3">
    <name type="scientific">Ditylenchus destructor</name>
    <dbReference type="NCBI Taxonomy" id="166010"/>
    <lineage>
        <taxon>Eukaryota</taxon>
        <taxon>Metazoa</taxon>
        <taxon>Ecdysozoa</taxon>
        <taxon>Nematoda</taxon>
        <taxon>Chromadorea</taxon>
        <taxon>Rhabditida</taxon>
        <taxon>Tylenchina</taxon>
        <taxon>Tylenchomorpha</taxon>
        <taxon>Sphaerularioidea</taxon>
        <taxon>Anguinidae</taxon>
        <taxon>Anguininae</taxon>
        <taxon>Ditylenchus</taxon>
    </lineage>
</organism>
<sequence>MRYFSSLRASTDSYEMSMSVSDFQQFAANCAGLSAAAANSAPVFNGQQQQVTASIATQARTPQQTLATVPPSSSLTLPQQSAFPSYPQPPQYPGQIQNPQAYPTASVATSSSSGMNFSDHLAALSAAAAAASGTPNSGMSIPNGGMSVADLSAFAAASHQQQAGVSADMNGVPKQANNVFNLSNLSEMDVMKLFQKNATLQNGYEIDDKMSSMKDAMQPNLMNGIKRQMVMPTSMNAATLQSYQEQLASCLPPNAKRATLPTANPYGIPASSIAQMVAANGQQQSAMMMAGGSTLSVTPQQQQAMPNMMQQNLLANAVSASASQFMLSNQLPHTVNSAAATMPSNSLAQNIMALQQMPGQNAAATMSSLQQQQQNWQLAAAFKQNQLKQAMLQQQQQAAAAKMQQNMHPQAAAAMAAQAAARAQAIRESQIMQQHQQRQQRLAAIVQPSAQQHIPRRRVNHAAQAAAVAAACAAATSSSCNTPASSASSTGNSVISSNHATTLGDHLANVIVSVGKTRTTTPAEGHKLSTTVIAQPQPVSENGVEVLNRLPNTPITSAALIQNGTKSSNFGPDDERFQAFLASIRSHVELQIAANRSATSSVAAKEVQTPPPVNVTLSQPIVSNGTAENQQTTQNTPEITDDTGRKSEKIVSRTQTPNCVDPVSI</sequence>
<feature type="compositionally biased region" description="Polar residues" evidence="1">
    <location>
        <begin position="623"/>
        <end position="638"/>
    </location>
</feature>
<evidence type="ECO:0000313" key="2">
    <source>
        <dbReference type="EMBL" id="KAI1726453.1"/>
    </source>
</evidence>
<dbReference type="Proteomes" id="UP001201812">
    <property type="component" value="Unassembled WGS sequence"/>
</dbReference>
<name>A0AAD4RCR9_9BILA</name>
<feature type="compositionally biased region" description="Basic and acidic residues" evidence="1">
    <location>
        <begin position="642"/>
        <end position="651"/>
    </location>
</feature>
<evidence type="ECO:0000256" key="1">
    <source>
        <dbReference type="SAM" id="MobiDB-lite"/>
    </source>
</evidence>
<feature type="compositionally biased region" description="Low complexity" evidence="1">
    <location>
        <begin position="65"/>
        <end position="85"/>
    </location>
</feature>
<dbReference type="EMBL" id="JAKKPZ010000002">
    <property type="protein sequence ID" value="KAI1726453.1"/>
    <property type="molecule type" value="Genomic_DNA"/>
</dbReference>
<dbReference type="AlphaFoldDB" id="A0AAD4RCR9"/>
<reference evidence="2" key="1">
    <citation type="submission" date="2022-01" db="EMBL/GenBank/DDBJ databases">
        <title>Genome Sequence Resource for Two Populations of Ditylenchus destructor, the Migratory Endoparasitic Phytonematode.</title>
        <authorList>
            <person name="Zhang H."/>
            <person name="Lin R."/>
            <person name="Xie B."/>
        </authorList>
    </citation>
    <scope>NUCLEOTIDE SEQUENCE</scope>
    <source>
        <strain evidence="2">BazhouSP</strain>
    </source>
</reference>
<feature type="region of interest" description="Disordered" evidence="1">
    <location>
        <begin position="623"/>
        <end position="665"/>
    </location>
</feature>
<evidence type="ECO:0000313" key="3">
    <source>
        <dbReference type="Proteomes" id="UP001201812"/>
    </source>
</evidence>
<comment type="caution">
    <text evidence="2">The sequence shown here is derived from an EMBL/GenBank/DDBJ whole genome shotgun (WGS) entry which is preliminary data.</text>
</comment>
<gene>
    <name evidence="2" type="ORF">DdX_03173</name>
</gene>
<protein>
    <submittedName>
        <fullName evidence="2">Uncharacterized protein</fullName>
    </submittedName>
</protein>
<keyword evidence="3" id="KW-1185">Reference proteome</keyword>
<proteinExistence type="predicted"/>
<feature type="region of interest" description="Disordered" evidence="1">
    <location>
        <begin position="62"/>
        <end position="90"/>
    </location>
</feature>